<keyword evidence="2" id="KW-1185">Reference proteome</keyword>
<evidence type="ECO:0000313" key="2">
    <source>
        <dbReference type="Proteomes" id="UP000016922"/>
    </source>
</evidence>
<dbReference type="GeneID" id="19470743"/>
<dbReference type="KEGG" id="glz:GLAREA_11702"/>
<protein>
    <submittedName>
        <fullName evidence="1">Uncharacterized protein</fullName>
    </submittedName>
</protein>
<dbReference type="PANTHER" id="PTHR42085:SF8">
    <property type="entry name" value="F-BOX DOMAIN-CONTAINING PROTEIN"/>
    <property type="match status" value="1"/>
</dbReference>
<dbReference type="EMBL" id="KE145372">
    <property type="protein sequence ID" value="EPE25121.1"/>
    <property type="molecule type" value="Genomic_DNA"/>
</dbReference>
<evidence type="ECO:0000313" key="1">
    <source>
        <dbReference type="EMBL" id="EPE25121.1"/>
    </source>
</evidence>
<dbReference type="AlphaFoldDB" id="S3CZ47"/>
<dbReference type="InterPro" id="IPR038883">
    <property type="entry name" value="AN11006-like"/>
</dbReference>
<organism evidence="1 2">
    <name type="scientific">Glarea lozoyensis (strain ATCC 20868 / MF5171)</name>
    <dbReference type="NCBI Taxonomy" id="1116229"/>
    <lineage>
        <taxon>Eukaryota</taxon>
        <taxon>Fungi</taxon>
        <taxon>Dikarya</taxon>
        <taxon>Ascomycota</taxon>
        <taxon>Pezizomycotina</taxon>
        <taxon>Leotiomycetes</taxon>
        <taxon>Helotiales</taxon>
        <taxon>Helotiaceae</taxon>
        <taxon>Glarea</taxon>
    </lineage>
</organism>
<dbReference type="Proteomes" id="UP000016922">
    <property type="component" value="Unassembled WGS sequence"/>
</dbReference>
<name>S3CZ47_GLAL2</name>
<gene>
    <name evidence="1" type="ORF">GLAREA_11702</name>
</gene>
<sequence>MDENPKTLRDATDKDQEPASSFKFIHLPPEIRDHIYTLALSSPSPIVVWKGKWGFLSRPPDSSYTTVIDVVKRSMATDALWIDASITKTCLTKYSTNLFYCNKKLGGEAVKVFYRKNVFAFVGDHNWDYILSWLFKINERNRSYLSRLEIDACRPEEVWQSANGERKSGLDLFKDPIFPRSPHLQFRTPLKYGWVENISPTVEIIFELLGKKRSSQLAIDFKLSTDYPGQGMVFRVDDHYPQQGWCGMDLPNLIEKFRSLYSTPLQKLGSSKPLIDVIWTGKCPTVIVEREYKKYSRTTIEDHMENIAARGWEIKLSPMEEEHWEWGLCNSYDDEDDLEEKHIPTFVLRKKLLEEPLLGDDPNPYSGAGEPFTAEERELERTNHYYDQAIPPSTFVKYPPYGVF</sequence>
<dbReference type="RefSeq" id="XP_008088036.1">
    <property type="nucleotide sequence ID" value="XM_008089845.1"/>
</dbReference>
<dbReference type="OrthoDB" id="5272396at2759"/>
<accession>S3CZ47</accession>
<dbReference type="PANTHER" id="PTHR42085">
    <property type="entry name" value="F-BOX DOMAIN-CONTAINING PROTEIN"/>
    <property type="match status" value="1"/>
</dbReference>
<proteinExistence type="predicted"/>
<dbReference type="HOGENOM" id="CLU_725724_0_0_1"/>
<reference evidence="1 2" key="1">
    <citation type="journal article" date="2013" name="BMC Genomics">
        <title>Genomics-driven discovery of the pneumocandin biosynthetic gene cluster in the fungus Glarea lozoyensis.</title>
        <authorList>
            <person name="Chen L."/>
            <person name="Yue Q."/>
            <person name="Zhang X."/>
            <person name="Xiang M."/>
            <person name="Wang C."/>
            <person name="Li S."/>
            <person name="Che Y."/>
            <person name="Ortiz-Lopez F.J."/>
            <person name="Bills G.F."/>
            <person name="Liu X."/>
            <person name="An Z."/>
        </authorList>
    </citation>
    <scope>NUCLEOTIDE SEQUENCE [LARGE SCALE GENOMIC DNA]</scope>
    <source>
        <strain evidence="2">ATCC 20868 / MF5171</strain>
    </source>
</reference>